<keyword evidence="2" id="KW-1185">Reference proteome</keyword>
<evidence type="ECO:0000313" key="1">
    <source>
        <dbReference type="EMBL" id="KAK7068845.1"/>
    </source>
</evidence>
<name>A0AAN9A1H3_HALRR</name>
<comment type="caution">
    <text evidence="1">The sequence shown here is derived from an EMBL/GenBank/DDBJ whole genome shotgun (WGS) entry which is preliminary data.</text>
</comment>
<proteinExistence type="predicted"/>
<feature type="non-terminal residue" evidence="1">
    <location>
        <position position="1"/>
    </location>
</feature>
<sequence length="61" mass="7219">TTKVHVFMSSDFDKGKKEKDMQHFEKRYNNVDVSNVKERLQNTIQDRQTAKLHSSTNSEFD</sequence>
<evidence type="ECO:0000313" key="2">
    <source>
        <dbReference type="Proteomes" id="UP001381693"/>
    </source>
</evidence>
<protein>
    <submittedName>
        <fullName evidence="1">Uncharacterized protein</fullName>
    </submittedName>
</protein>
<dbReference type="AlphaFoldDB" id="A0AAN9A1H3"/>
<organism evidence="1 2">
    <name type="scientific">Halocaridina rubra</name>
    <name type="common">Hawaiian red shrimp</name>
    <dbReference type="NCBI Taxonomy" id="373956"/>
    <lineage>
        <taxon>Eukaryota</taxon>
        <taxon>Metazoa</taxon>
        <taxon>Ecdysozoa</taxon>
        <taxon>Arthropoda</taxon>
        <taxon>Crustacea</taxon>
        <taxon>Multicrustacea</taxon>
        <taxon>Malacostraca</taxon>
        <taxon>Eumalacostraca</taxon>
        <taxon>Eucarida</taxon>
        <taxon>Decapoda</taxon>
        <taxon>Pleocyemata</taxon>
        <taxon>Caridea</taxon>
        <taxon>Atyoidea</taxon>
        <taxon>Atyidae</taxon>
        <taxon>Halocaridina</taxon>
    </lineage>
</organism>
<dbReference type="EMBL" id="JAXCGZ010017105">
    <property type="protein sequence ID" value="KAK7068845.1"/>
    <property type="molecule type" value="Genomic_DNA"/>
</dbReference>
<reference evidence="1 2" key="1">
    <citation type="submission" date="2023-11" db="EMBL/GenBank/DDBJ databases">
        <title>Halocaridina rubra genome assembly.</title>
        <authorList>
            <person name="Smith C."/>
        </authorList>
    </citation>
    <scope>NUCLEOTIDE SEQUENCE [LARGE SCALE GENOMIC DNA]</scope>
    <source>
        <strain evidence="1">EP-1</strain>
        <tissue evidence="1">Whole</tissue>
    </source>
</reference>
<accession>A0AAN9A1H3</accession>
<gene>
    <name evidence="1" type="ORF">SK128_003062</name>
</gene>
<dbReference type="Proteomes" id="UP001381693">
    <property type="component" value="Unassembled WGS sequence"/>
</dbReference>